<reference evidence="2" key="1">
    <citation type="journal article" date="2020" name="mSystems">
        <title>Genome- and Community-Level Interaction Insights into Carbon Utilization and Element Cycling Functions of Hydrothermarchaeota in Hydrothermal Sediment.</title>
        <authorList>
            <person name="Zhou Z."/>
            <person name="Liu Y."/>
            <person name="Xu W."/>
            <person name="Pan J."/>
            <person name="Luo Z.H."/>
            <person name="Li M."/>
        </authorList>
    </citation>
    <scope>NUCLEOTIDE SEQUENCE [LARGE SCALE GENOMIC DNA]</scope>
    <source>
        <strain evidence="2">SpSt-972</strain>
    </source>
</reference>
<gene>
    <name evidence="2" type="ORF">ENX80_00590</name>
</gene>
<dbReference type="NCBIfam" id="TIGR00229">
    <property type="entry name" value="sensory_box"/>
    <property type="match status" value="1"/>
</dbReference>
<evidence type="ECO:0000313" key="2">
    <source>
        <dbReference type="EMBL" id="HGA37304.1"/>
    </source>
</evidence>
<comment type="caution">
    <text evidence="2">The sequence shown here is derived from an EMBL/GenBank/DDBJ whole genome shotgun (WGS) entry which is preliminary data.</text>
</comment>
<accession>A0A832EXE8</accession>
<dbReference type="EMBL" id="DTPL01000037">
    <property type="protein sequence ID" value="HGA37304.1"/>
    <property type="molecule type" value="Genomic_DNA"/>
</dbReference>
<evidence type="ECO:0000259" key="1">
    <source>
        <dbReference type="PROSITE" id="PS50112"/>
    </source>
</evidence>
<dbReference type="InterPro" id="IPR035965">
    <property type="entry name" value="PAS-like_dom_sf"/>
</dbReference>
<protein>
    <submittedName>
        <fullName evidence="2">PAS domain S-box protein</fullName>
    </submittedName>
</protein>
<dbReference type="Pfam" id="PF13426">
    <property type="entry name" value="PAS_9"/>
    <property type="match status" value="1"/>
</dbReference>
<dbReference type="PROSITE" id="PS50112">
    <property type="entry name" value="PAS"/>
    <property type="match status" value="1"/>
</dbReference>
<name>A0A832EXE8_DESAE</name>
<dbReference type="SUPFAM" id="SSF55785">
    <property type="entry name" value="PYP-like sensor domain (PAS domain)"/>
    <property type="match status" value="1"/>
</dbReference>
<dbReference type="Gene3D" id="3.30.450.20">
    <property type="entry name" value="PAS domain"/>
    <property type="match status" value="1"/>
</dbReference>
<organism evidence="2">
    <name type="scientific">Desulfurella acetivorans</name>
    <dbReference type="NCBI Taxonomy" id="33002"/>
    <lineage>
        <taxon>Bacteria</taxon>
        <taxon>Pseudomonadati</taxon>
        <taxon>Campylobacterota</taxon>
        <taxon>Desulfurellia</taxon>
        <taxon>Desulfurellales</taxon>
        <taxon>Desulfurellaceae</taxon>
        <taxon>Desulfurella</taxon>
    </lineage>
</organism>
<dbReference type="SMART" id="SM00091">
    <property type="entry name" value="PAS"/>
    <property type="match status" value="1"/>
</dbReference>
<dbReference type="AlphaFoldDB" id="A0A832EXE8"/>
<dbReference type="InterPro" id="IPR000014">
    <property type="entry name" value="PAS"/>
</dbReference>
<sequence length="129" mass="14734">MLNKVSIVEAIFETSEDGILFCDTDGIIKLWNRGCERIFGYTENEAIGKSLDIIVPQNMRQKHWDGFHRALSLKHTKYAKKSLSVVAMHKDGISVPIDFRMNILEKDEKTIGIFAIIRDVVETTTPFFS</sequence>
<dbReference type="CDD" id="cd00130">
    <property type="entry name" value="PAS"/>
    <property type="match status" value="1"/>
</dbReference>
<feature type="domain" description="PAS" evidence="1">
    <location>
        <begin position="4"/>
        <end position="58"/>
    </location>
</feature>
<proteinExistence type="predicted"/>